<evidence type="ECO:0000313" key="3">
    <source>
        <dbReference type="EMBL" id="WXK81624.1"/>
    </source>
</evidence>
<organism evidence="3 4">
    <name type="scientific">Streptomyces sirii</name>
    <dbReference type="NCBI Taxonomy" id="3127701"/>
    <lineage>
        <taxon>Bacteria</taxon>
        <taxon>Bacillati</taxon>
        <taxon>Actinomycetota</taxon>
        <taxon>Actinomycetes</taxon>
        <taxon>Kitasatosporales</taxon>
        <taxon>Streptomycetaceae</taxon>
        <taxon>Streptomyces</taxon>
    </lineage>
</organism>
<evidence type="ECO:0000259" key="2">
    <source>
        <dbReference type="PROSITE" id="PS51459"/>
    </source>
</evidence>
<dbReference type="PROSITE" id="PS51459">
    <property type="entry name" value="FIDO"/>
    <property type="match status" value="1"/>
</dbReference>
<keyword evidence="4" id="KW-1185">Reference proteome</keyword>
<feature type="domain" description="Fido" evidence="2">
    <location>
        <begin position="1"/>
        <end position="82"/>
    </location>
</feature>
<dbReference type="InterPro" id="IPR003812">
    <property type="entry name" value="Fido"/>
</dbReference>
<evidence type="ECO:0000256" key="1">
    <source>
        <dbReference type="SAM" id="MobiDB-lite"/>
    </source>
</evidence>
<gene>
    <name evidence="3" type="ORF">WAB15_23055</name>
</gene>
<protein>
    <submittedName>
        <fullName evidence="3">Fic family protein</fullName>
    </submittedName>
</protein>
<dbReference type="Proteomes" id="UP001626628">
    <property type="component" value="Chromosome"/>
</dbReference>
<dbReference type="RefSeq" id="WP_407289274.1">
    <property type="nucleotide sequence ID" value="NZ_CP147982.1"/>
</dbReference>
<proteinExistence type="predicted"/>
<reference evidence="3 4" key="1">
    <citation type="submission" date="2024-03" db="EMBL/GenBank/DDBJ databases">
        <title>The complete genome of Streptomyces sirii sp.nov.</title>
        <authorList>
            <person name="Zakalyukina Y.V."/>
            <person name="Belik A.R."/>
            <person name="Biryukov M.V."/>
            <person name="Baturina O.A."/>
            <person name="Kabilov M.R."/>
        </authorList>
    </citation>
    <scope>NUCLEOTIDE SEQUENCE [LARGE SCALE GENOMIC DNA]</scope>
    <source>
        <strain evidence="3 4">BP-8</strain>
    </source>
</reference>
<dbReference type="SUPFAM" id="SSF140931">
    <property type="entry name" value="Fic-like"/>
    <property type="match status" value="1"/>
</dbReference>
<sequence length="127" mass="14146">MAHLNLVSIHPWRAGNGRMSRAVHTLVLAREGVLAPKFSSIEEWLGADDFNTREYSAALRTVQAGTWQPRRDAHSWIHFCRTGFGATANQGRTQRGCHIRHSPPAGRPWRRTRETSPPVNPCPGEGG</sequence>
<accession>A0ABZ2R220</accession>
<evidence type="ECO:0000313" key="4">
    <source>
        <dbReference type="Proteomes" id="UP001626628"/>
    </source>
</evidence>
<name>A0ABZ2R220_9ACTN</name>
<feature type="region of interest" description="Disordered" evidence="1">
    <location>
        <begin position="90"/>
        <end position="127"/>
    </location>
</feature>
<dbReference type="Gene3D" id="1.10.3290.10">
    <property type="entry name" value="Fido-like domain"/>
    <property type="match status" value="1"/>
</dbReference>
<dbReference type="InterPro" id="IPR036597">
    <property type="entry name" value="Fido-like_dom_sf"/>
</dbReference>
<dbReference type="EMBL" id="CP147982">
    <property type="protein sequence ID" value="WXK81624.1"/>
    <property type="molecule type" value="Genomic_DNA"/>
</dbReference>